<keyword evidence="9" id="KW-1185">Reference proteome</keyword>
<dbReference type="InterPro" id="IPR058624">
    <property type="entry name" value="MdtA-like_HH"/>
</dbReference>
<dbReference type="Pfam" id="PF25944">
    <property type="entry name" value="Beta-barrel_RND"/>
    <property type="match status" value="1"/>
</dbReference>
<dbReference type="Gene3D" id="2.40.420.20">
    <property type="match status" value="1"/>
</dbReference>
<sequence length="390" mass="41547">MLLPVLIALSACGGGEEKATKNGRGNQGPAQVGFVVVQPTSVAQTADLAARVVAFQQSEVRPQVAGLIRKRYFTEGALVRAGQTLYQIDPRLYRAQANEAVANLNSARANAEATRVRAERYRPLAEIEAVSRQDYTDAAAQARQAAAAVEQSRAQLETARVNLSFTNVPAPITGRIGRSYFTEGALVTTNQADPLAVIQRLDPIFVDIQQSAADLLALRRELASGGVVPASAAVRLKLEDGSDFGQTGTVQFAEVMVNAQTGTVTLRARFPNPQGILLPGMFVRAQFAQAIDQRAILVPQQAVKRDPKGQATVFVVGPNDTAVQKTVQADRTQGEFWVVTGGLNPGDKVITQGTANLRPNAKVRPVPANTPQRVQPKPQGDKAATSQKAG</sequence>
<organism evidence="8 9">
    <name type="scientific">Sphingomonas hankookensis</name>
    <dbReference type="NCBI Taxonomy" id="563996"/>
    <lineage>
        <taxon>Bacteria</taxon>
        <taxon>Pseudomonadati</taxon>
        <taxon>Pseudomonadota</taxon>
        <taxon>Alphaproteobacteria</taxon>
        <taxon>Sphingomonadales</taxon>
        <taxon>Sphingomonadaceae</taxon>
        <taxon>Sphingomonas</taxon>
    </lineage>
</organism>
<dbReference type="InterPro" id="IPR006143">
    <property type="entry name" value="RND_pump_MFP"/>
</dbReference>
<comment type="subcellular location">
    <subcellularLocation>
        <location evidence="1">Cell envelope</location>
    </subcellularLocation>
</comment>
<dbReference type="Pfam" id="PF25967">
    <property type="entry name" value="RND-MFP_C"/>
    <property type="match status" value="1"/>
</dbReference>
<feature type="domain" description="Multidrug resistance protein MdtA-like C-terminal permuted SH3" evidence="7">
    <location>
        <begin position="295"/>
        <end position="354"/>
    </location>
</feature>
<protein>
    <submittedName>
        <fullName evidence="8">Efflux transporter periplasmic adaptor subunit</fullName>
    </submittedName>
</protein>
<dbReference type="PANTHER" id="PTHR30158:SF3">
    <property type="entry name" value="MULTIDRUG EFFLUX PUMP SUBUNIT ACRA-RELATED"/>
    <property type="match status" value="1"/>
</dbReference>
<dbReference type="Pfam" id="PF25876">
    <property type="entry name" value="HH_MFP_RND"/>
    <property type="match status" value="1"/>
</dbReference>
<dbReference type="SUPFAM" id="SSF111369">
    <property type="entry name" value="HlyD-like secretion proteins"/>
    <property type="match status" value="1"/>
</dbReference>
<dbReference type="Gene3D" id="1.10.287.470">
    <property type="entry name" value="Helix hairpin bin"/>
    <property type="match status" value="1"/>
</dbReference>
<accession>A0ABR5YFN7</accession>
<dbReference type="NCBIfam" id="TIGR01730">
    <property type="entry name" value="RND_mfp"/>
    <property type="match status" value="1"/>
</dbReference>
<evidence type="ECO:0000256" key="2">
    <source>
        <dbReference type="ARBA" id="ARBA00009477"/>
    </source>
</evidence>
<feature type="domain" description="Multidrug resistance protein MdtA-like barrel-sandwich hybrid" evidence="5">
    <location>
        <begin position="57"/>
        <end position="199"/>
    </location>
</feature>
<proteinExistence type="inferred from homology"/>
<evidence type="ECO:0000259" key="7">
    <source>
        <dbReference type="Pfam" id="PF25967"/>
    </source>
</evidence>
<evidence type="ECO:0000313" key="9">
    <source>
        <dbReference type="Proteomes" id="UP000076609"/>
    </source>
</evidence>
<feature type="domain" description="Multidrug resistance protein MdtA-like alpha-helical hairpin" evidence="4">
    <location>
        <begin position="97"/>
        <end position="166"/>
    </location>
</feature>
<feature type="region of interest" description="Disordered" evidence="3">
    <location>
        <begin position="360"/>
        <end position="390"/>
    </location>
</feature>
<dbReference type="InterPro" id="IPR058627">
    <property type="entry name" value="MdtA-like_C"/>
</dbReference>
<evidence type="ECO:0000313" key="8">
    <source>
        <dbReference type="EMBL" id="KZE18371.1"/>
    </source>
</evidence>
<dbReference type="Pfam" id="PF25917">
    <property type="entry name" value="BSH_RND"/>
    <property type="match status" value="1"/>
</dbReference>
<feature type="domain" description="Multidrug resistance protein MdtA-like beta-barrel" evidence="6">
    <location>
        <begin position="203"/>
        <end position="287"/>
    </location>
</feature>
<evidence type="ECO:0000259" key="6">
    <source>
        <dbReference type="Pfam" id="PF25944"/>
    </source>
</evidence>
<dbReference type="InterPro" id="IPR058626">
    <property type="entry name" value="MdtA-like_b-barrel"/>
</dbReference>
<evidence type="ECO:0000259" key="5">
    <source>
        <dbReference type="Pfam" id="PF25917"/>
    </source>
</evidence>
<dbReference type="Gene3D" id="2.40.30.170">
    <property type="match status" value="1"/>
</dbReference>
<comment type="similarity">
    <text evidence="2">Belongs to the membrane fusion protein (MFP) (TC 8.A.1) family.</text>
</comment>
<dbReference type="Gene3D" id="2.40.50.100">
    <property type="match status" value="1"/>
</dbReference>
<name>A0ABR5YFN7_9SPHN</name>
<dbReference type="EMBL" id="LQQO01000002">
    <property type="protein sequence ID" value="KZE18371.1"/>
    <property type="molecule type" value="Genomic_DNA"/>
</dbReference>
<evidence type="ECO:0000256" key="3">
    <source>
        <dbReference type="SAM" id="MobiDB-lite"/>
    </source>
</evidence>
<comment type="caution">
    <text evidence="8">The sequence shown here is derived from an EMBL/GenBank/DDBJ whole genome shotgun (WGS) entry which is preliminary data.</text>
</comment>
<evidence type="ECO:0000259" key="4">
    <source>
        <dbReference type="Pfam" id="PF25876"/>
    </source>
</evidence>
<dbReference type="Proteomes" id="UP000076609">
    <property type="component" value="Unassembled WGS sequence"/>
</dbReference>
<gene>
    <name evidence="8" type="ORF">AVT10_08975</name>
</gene>
<reference evidence="9" key="1">
    <citation type="submission" date="2016-01" db="EMBL/GenBank/DDBJ databases">
        <title>Draft genome of Chromobacterium sp. F49.</title>
        <authorList>
            <person name="Hong K.W."/>
        </authorList>
    </citation>
    <scope>NUCLEOTIDE SEQUENCE [LARGE SCALE GENOMIC DNA]</scope>
    <source>
        <strain evidence="9">CN3</strain>
    </source>
</reference>
<evidence type="ECO:0000256" key="1">
    <source>
        <dbReference type="ARBA" id="ARBA00004196"/>
    </source>
</evidence>
<dbReference type="InterPro" id="IPR058625">
    <property type="entry name" value="MdtA-like_BSH"/>
</dbReference>
<dbReference type="PANTHER" id="PTHR30158">
    <property type="entry name" value="ACRA/E-RELATED COMPONENT OF DRUG EFFLUX TRANSPORTER"/>
    <property type="match status" value="1"/>
</dbReference>